<proteinExistence type="predicted"/>
<accession>A0AA40KYQ6</accession>
<feature type="transmembrane region" description="Helical" evidence="1">
    <location>
        <begin position="95"/>
        <end position="113"/>
    </location>
</feature>
<dbReference type="AlphaFoldDB" id="A0AA40KYQ6"/>
<keyword evidence="1" id="KW-1133">Transmembrane helix</keyword>
<dbReference type="Proteomes" id="UP001177670">
    <property type="component" value="Unassembled WGS sequence"/>
</dbReference>
<gene>
    <name evidence="2" type="ORF">K0M31_002538</name>
</gene>
<sequence>MNSSAGASSVRRLIAAVRAAPSGPRPPKKAILRHCAALLLGHASCSAATLPMFPLQAGLGTFNPLGPMLLALLYAIATITSCFAPILVQRFGTNLAISTSHMATTVFVGLHLYPKWFVSLVENRL</sequence>
<name>A0AA40KYQ6_9HYME</name>
<comment type="caution">
    <text evidence="2">The sequence shown here is derived from an EMBL/GenBank/DDBJ whole genome shotgun (WGS) entry which is preliminary data.</text>
</comment>
<feature type="transmembrane region" description="Helical" evidence="1">
    <location>
        <begin position="65"/>
        <end position="88"/>
    </location>
</feature>
<feature type="transmembrane region" description="Helical" evidence="1">
    <location>
        <begin position="35"/>
        <end position="53"/>
    </location>
</feature>
<keyword evidence="3" id="KW-1185">Reference proteome</keyword>
<reference evidence="2" key="1">
    <citation type="submission" date="2021-10" db="EMBL/GenBank/DDBJ databases">
        <title>Melipona bicolor Genome sequencing and assembly.</title>
        <authorList>
            <person name="Araujo N.S."/>
            <person name="Arias M.C."/>
        </authorList>
    </citation>
    <scope>NUCLEOTIDE SEQUENCE</scope>
    <source>
        <strain evidence="2">USP_2M_L1-L4_2017</strain>
        <tissue evidence="2">Whole body</tissue>
    </source>
</reference>
<evidence type="ECO:0000313" key="3">
    <source>
        <dbReference type="Proteomes" id="UP001177670"/>
    </source>
</evidence>
<keyword evidence="1" id="KW-0472">Membrane</keyword>
<evidence type="ECO:0000313" key="2">
    <source>
        <dbReference type="EMBL" id="KAK1138050.1"/>
    </source>
</evidence>
<evidence type="ECO:0000256" key="1">
    <source>
        <dbReference type="SAM" id="Phobius"/>
    </source>
</evidence>
<keyword evidence="1" id="KW-0812">Transmembrane</keyword>
<dbReference type="EMBL" id="JAHYIQ010000001">
    <property type="protein sequence ID" value="KAK1138050.1"/>
    <property type="molecule type" value="Genomic_DNA"/>
</dbReference>
<protein>
    <submittedName>
        <fullName evidence="2">Uncharacterized protein</fullName>
    </submittedName>
</protein>
<organism evidence="2 3">
    <name type="scientific">Melipona bicolor</name>
    <dbReference type="NCBI Taxonomy" id="60889"/>
    <lineage>
        <taxon>Eukaryota</taxon>
        <taxon>Metazoa</taxon>
        <taxon>Ecdysozoa</taxon>
        <taxon>Arthropoda</taxon>
        <taxon>Hexapoda</taxon>
        <taxon>Insecta</taxon>
        <taxon>Pterygota</taxon>
        <taxon>Neoptera</taxon>
        <taxon>Endopterygota</taxon>
        <taxon>Hymenoptera</taxon>
        <taxon>Apocrita</taxon>
        <taxon>Aculeata</taxon>
        <taxon>Apoidea</taxon>
        <taxon>Anthophila</taxon>
        <taxon>Apidae</taxon>
        <taxon>Melipona</taxon>
    </lineage>
</organism>